<reference evidence="2 3" key="1">
    <citation type="journal article" date="2019" name="ISME J.">
        <title>Genome analyses of uncultured TG2/ZB3 bacteria in 'Margulisbacteria' specifically attached to ectosymbiotic spirochetes of protists in the termite gut.</title>
        <authorList>
            <person name="Utami Y.D."/>
            <person name="Kuwahara H."/>
            <person name="Igai K."/>
            <person name="Murakami T."/>
            <person name="Sugaya K."/>
            <person name="Morikawa T."/>
            <person name="Nagura Y."/>
            <person name="Yuki M."/>
            <person name="Deevong P."/>
            <person name="Inoue T."/>
            <person name="Kihara K."/>
            <person name="Lo N."/>
            <person name="Yamada A."/>
            <person name="Ohkuma M."/>
            <person name="Hongoh Y."/>
        </authorList>
    </citation>
    <scope>NUCLEOTIDE SEQUENCE [LARGE SCALE GENOMIC DNA]</scope>
    <source>
        <strain evidence="2">NkOx7-01</strain>
    </source>
</reference>
<dbReference type="EMBL" id="BGZN01000052">
    <property type="protein sequence ID" value="GBR74533.1"/>
    <property type="molecule type" value="Genomic_DNA"/>
</dbReference>
<evidence type="ECO:0000256" key="1">
    <source>
        <dbReference type="SAM" id="MobiDB-lite"/>
    </source>
</evidence>
<feature type="compositionally biased region" description="Basic and acidic residues" evidence="1">
    <location>
        <begin position="7"/>
        <end position="28"/>
    </location>
</feature>
<name>A0A388TDB5_TERA1</name>
<dbReference type="Proteomes" id="UP000269352">
    <property type="component" value="Unassembled WGS sequence"/>
</dbReference>
<gene>
    <name evidence="2" type="ORF">NO1_1692</name>
</gene>
<keyword evidence="3" id="KW-1185">Reference proteome</keyword>
<evidence type="ECO:0000313" key="2">
    <source>
        <dbReference type="EMBL" id="GBR74533.1"/>
    </source>
</evidence>
<evidence type="ECO:0000313" key="3">
    <source>
        <dbReference type="Proteomes" id="UP000269352"/>
    </source>
</evidence>
<protein>
    <submittedName>
        <fullName evidence="2">Uncharacterized protein</fullName>
    </submittedName>
</protein>
<sequence length="82" mass="9480">MARTKNKKDTEAPTEKSPKTKTDAKKREREFEFLQNRRLIINGTVREYQKGEIIKGELFAKNYPDDSGLQFLHGLLEAGILK</sequence>
<accession>A0A388TDB5</accession>
<feature type="region of interest" description="Disordered" evidence="1">
    <location>
        <begin position="1"/>
        <end position="28"/>
    </location>
</feature>
<comment type="caution">
    <text evidence="2">The sequence shown here is derived from an EMBL/GenBank/DDBJ whole genome shotgun (WGS) entry which is preliminary data.</text>
</comment>
<organism evidence="2 3">
    <name type="scientific">Termititenax aidoneus</name>
    <dbReference type="NCBI Taxonomy" id="2218524"/>
    <lineage>
        <taxon>Bacteria</taxon>
        <taxon>Bacillati</taxon>
        <taxon>Candidatus Margulisiibacteriota</taxon>
        <taxon>Candidatus Termititenacia</taxon>
        <taxon>Candidatus Termititenacales</taxon>
        <taxon>Candidatus Termititenacaceae</taxon>
        <taxon>Candidatus Termititenax</taxon>
    </lineage>
</organism>
<proteinExistence type="predicted"/>
<dbReference type="AlphaFoldDB" id="A0A388TDB5"/>